<dbReference type="InterPro" id="IPR002105">
    <property type="entry name" value="Dockerin_1_rpt"/>
</dbReference>
<dbReference type="Proteomes" id="UP000319557">
    <property type="component" value="Chromosome"/>
</dbReference>
<dbReference type="EMBL" id="CP036261">
    <property type="protein sequence ID" value="QDS89264.1"/>
    <property type="molecule type" value="Genomic_DNA"/>
</dbReference>
<feature type="domain" description="GEVED" evidence="2">
    <location>
        <begin position="1058"/>
        <end position="1132"/>
    </location>
</feature>
<dbReference type="InterPro" id="IPR045474">
    <property type="entry name" value="GEVED"/>
</dbReference>
<keyword evidence="4" id="KW-1185">Reference proteome</keyword>
<dbReference type="Pfam" id="PF20009">
    <property type="entry name" value="GEVED"/>
    <property type="match status" value="1"/>
</dbReference>
<accession>A0A517M320</accession>
<dbReference type="GO" id="GO:0004553">
    <property type="term" value="F:hydrolase activity, hydrolyzing O-glycosyl compounds"/>
    <property type="evidence" value="ECO:0007669"/>
    <property type="project" value="InterPro"/>
</dbReference>
<protein>
    <recommendedName>
        <fullName evidence="2">GEVED domain-containing protein</fullName>
    </recommendedName>
</protein>
<feature type="region of interest" description="Disordered" evidence="1">
    <location>
        <begin position="1193"/>
        <end position="1218"/>
    </location>
</feature>
<proteinExistence type="predicted"/>
<evidence type="ECO:0000313" key="3">
    <source>
        <dbReference type="EMBL" id="QDS89264.1"/>
    </source>
</evidence>
<reference evidence="3 4" key="1">
    <citation type="submission" date="2019-02" db="EMBL/GenBank/DDBJ databases">
        <title>Deep-cultivation of Planctomycetes and their phenomic and genomic characterization uncovers novel biology.</title>
        <authorList>
            <person name="Wiegand S."/>
            <person name="Jogler M."/>
            <person name="Boedeker C."/>
            <person name="Pinto D."/>
            <person name="Vollmers J."/>
            <person name="Rivas-Marin E."/>
            <person name="Kohn T."/>
            <person name="Peeters S.H."/>
            <person name="Heuer A."/>
            <person name="Rast P."/>
            <person name="Oberbeckmann S."/>
            <person name="Bunk B."/>
            <person name="Jeske O."/>
            <person name="Meyerdierks A."/>
            <person name="Storesund J.E."/>
            <person name="Kallscheuer N."/>
            <person name="Luecker S."/>
            <person name="Lage O.M."/>
            <person name="Pohl T."/>
            <person name="Merkel B.J."/>
            <person name="Hornburger P."/>
            <person name="Mueller R.-W."/>
            <person name="Bruemmer F."/>
            <person name="Labrenz M."/>
            <person name="Spormann A.M."/>
            <person name="Op den Camp H."/>
            <person name="Overmann J."/>
            <person name="Amann R."/>
            <person name="Jetten M.S.M."/>
            <person name="Mascher T."/>
            <person name="Medema M.H."/>
            <person name="Devos D.P."/>
            <person name="Kaster A.-K."/>
            <person name="Ovreas L."/>
            <person name="Rohde M."/>
            <person name="Galperin M.Y."/>
            <person name="Jogler C."/>
        </authorList>
    </citation>
    <scope>NUCLEOTIDE SEQUENCE [LARGE SCALE GENOMIC DNA]</scope>
    <source>
        <strain evidence="3 4">EC9</strain>
    </source>
</reference>
<dbReference type="KEGG" id="ruv:EC9_34610"/>
<feature type="compositionally biased region" description="Basic and acidic residues" evidence="1">
    <location>
        <begin position="1440"/>
        <end position="1460"/>
    </location>
</feature>
<evidence type="ECO:0000256" key="1">
    <source>
        <dbReference type="SAM" id="MobiDB-lite"/>
    </source>
</evidence>
<dbReference type="GO" id="GO:0000272">
    <property type="term" value="P:polysaccharide catabolic process"/>
    <property type="evidence" value="ECO:0007669"/>
    <property type="project" value="InterPro"/>
</dbReference>
<name>A0A517M320_9BACT</name>
<evidence type="ECO:0000313" key="4">
    <source>
        <dbReference type="Proteomes" id="UP000319557"/>
    </source>
</evidence>
<feature type="region of interest" description="Disordered" evidence="1">
    <location>
        <begin position="1440"/>
        <end position="1462"/>
    </location>
</feature>
<organism evidence="3 4">
    <name type="scientific">Rosistilla ulvae</name>
    <dbReference type="NCBI Taxonomy" id="1930277"/>
    <lineage>
        <taxon>Bacteria</taxon>
        <taxon>Pseudomonadati</taxon>
        <taxon>Planctomycetota</taxon>
        <taxon>Planctomycetia</taxon>
        <taxon>Pirellulales</taxon>
        <taxon>Pirellulaceae</taxon>
        <taxon>Rosistilla</taxon>
    </lineage>
</organism>
<sequence>MQRLGRSTIQGGKAIMFQRESGVRRSKCNARRQRQNGLERLESRALLAGDALLELKLQVTQDGQSILDSQRQFAVAVGDRFDLELQYDDQRQGFLENVALGAFTVYADILAENAHAYRPVLSETQILSLGENLMDADGGSIQLIGNGRTATIPFSPNGGTTPSLFLGMEQAIKYAIESPEGLDMGPDSVTVFQTGREPRNANGDVGSGDPFDLIVRFVGEDYKFVDAPNLSIDTSGLTMIDNGPFPSAEVREIPIFSDPESETVNPQAFLYNLDARSATLNNQIIYGSLSSGAFDPTSIEVFDELGGTGPLQSNGLRDVAANIFGVGTPAYFDFISSISDVEVFSIELEAIAASKNVNFTLDPADGDRNELSVYGIDVALTPDQVLIDLVNDPATPEDDRYGMAFGTIVERPSVIVAPISGLQTSESGDSQTFAISLGSLPLSDVVIDLSSSHPAEGSLSHTQITLTPENATTPQIITVTGVDDSIDDGDVSYTIITNAIVSADPFYHGLNPDDVALVNVDDDHWGINVSPASGLTTSESGDSDTIAVVLESQPTADVSIELSVAQSDEASLSTSGLTFNSSNWNVPQVVTVTGRNDDVDDGDALFTVITHPAVSADPQYHQTDPHDITGVNVDDDVAGISVSPTSGLLTSEAGQSDSFQIVLDSQPLAAVNIPLSISDASEANLSTSELIFTPENWDTPQTVTATGINDDLADGDTSFTILTSAARSNDSRYDGINALDVTATNQDDDVAGLIYSGVNSLVVDEAGTLTASFSIGLSAIPSAPVTLNLSLNDPSEVSLSQTSIVFTPENGIQPITVDIAGLDDRYDDGDAVVTIITSTLTGDPRFAGFDPANITITNLDDDTAGITVDVPNTPTTTESGDSFTFTVALNTIPTGTVTIPIASSNTGEATVDQASLIFTPGNALTPQTVTVRGVDDAVLDNDQPLNILLGDAISTDPNYQMAIDTIAATNLDNELPPPDSDFGDAPAPYPSLLADNGARHLGSSLFLGTAPTLERDAGLTIQADSSDDGVTFATGLIASDSQTTQGSLRVEASANGKLDAWIDFNQDGDWTDAGEQIATSLAMQPGTNFVPVTIPAGADHGTTYARFRISSTGGLPSVGAAADGEVEDYQVQLTDGAARAEVTIDTASGDTVIQRIDEQIVVSQGANVLFSADHQLFGALQINAPATGDTFHLGDLGPTDSQIRIDGGDGDDTLTPTDPDRNLDQGTLAGLKRIETIDIAGNGSSVVVLDAATVSSISPTTNTLTLRMDVKDIPIFQGDWTVSGHEVDGDEFVQVLTLGNVTVRLSGGGDWTNPLIPLDVNNSGEITPIDALQILNQLYRRDMMVGNFGLVDAAGLSENFPGKYYDTNRDGQLTPVDALRVINHIARNNLRAGEQQMLIPPVPAALHADPETIDEIVFSTIGEQDVDRVLGQPSTEIRFRVDRPHESTPSKRDQDPKEQTDPLEIALAQWPL</sequence>
<gene>
    <name evidence="3" type="ORF">EC9_34610</name>
</gene>
<dbReference type="Pfam" id="PF00404">
    <property type="entry name" value="Dockerin_1"/>
    <property type="match status" value="1"/>
</dbReference>
<evidence type="ECO:0000259" key="2">
    <source>
        <dbReference type="Pfam" id="PF20009"/>
    </source>
</evidence>